<dbReference type="AlphaFoldDB" id="A5DTE3"/>
<feature type="compositionally biased region" description="Polar residues" evidence="2">
    <location>
        <begin position="461"/>
        <end position="476"/>
    </location>
</feature>
<protein>
    <submittedName>
        <fullName evidence="3">Uncharacterized protein</fullName>
    </submittedName>
</protein>
<dbReference type="GeneID" id="5235337"/>
<organism evidence="3 4">
    <name type="scientific">Lodderomyces elongisporus (strain ATCC 11503 / CBS 2605 / JCM 1781 / NBRC 1676 / NRRL YB-4239)</name>
    <name type="common">Yeast</name>
    <name type="synonym">Saccharomyces elongisporus</name>
    <dbReference type="NCBI Taxonomy" id="379508"/>
    <lineage>
        <taxon>Eukaryota</taxon>
        <taxon>Fungi</taxon>
        <taxon>Dikarya</taxon>
        <taxon>Ascomycota</taxon>
        <taxon>Saccharomycotina</taxon>
        <taxon>Pichiomycetes</taxon>
        <taxon>Debaryomycetaceae</taxon>
        <taxon>Candida/Lodderomyces clade</taxon>
        <taxon>Lodderomyces</taxon>
    </lineage>
</organism>
<dbReference type="HOGENOM" id="CLU_602674_0_0_1"/>
<reference evidence="3 4" key="1">
    <citation type="journal article" date="2009" name="Nature">
        <title>Evolution of pathogenicity and sexual reproduction in eight Candida genomes.</title>
        <authorList>
            <person name="Butler G."/>
            <person name="Rasmussen M.D."/>
            <person name="Lin M.F."/>
            <person name="Santos M.A."/>
            <person name="Sakthikumar S."/>
            <person name="Munro C.A."/>
            <person name="Rheinbay E."/>
            <person name="Grabherr M."/>
            <person name="Forche A."/>
            <person name="Reedy J.L."/>
            <person name="Agrafioti I."/>
            <person name="Arnaud M.B."/>
            <person name="Bates S."/>
            <person name="Brown A.J."/>
            <person name="Brunke S."/>
            <person name="Costanzo M.C."/>
            <person name="Fitzpatrick D.A."/>
            <person name="de Groot P.W."/>
            <person name="Harris D."/>
            <person name="Hoyer L.L."/>
            <person name="Hube B."/>
            <person name="Klis F.M."/>
            <person name="Kodira C."/>
            <person name="Lennard N."/>
            <person name="Logue M.E."/>
            <person name="Martin R."/>
            <person name="Neiman A.M."/>
            <person name="Nikolaou E."/>
            <person name="Quail M.A."/>
            <person name="Quinn J."/>
            <person name="Santos M.C."/>
            <person name="Schmitzberger F.F."/>
            <person name="Sherlock G."/>
            <person name="Shah P."/>
            <person name="Silverstein K.A."/>
            <person name="Skrzypek M.S."/>
            <person name="Soll D."/>
            <person name="Staggs R."/>
            <person name="Stansfield I."/>
            <person name="Stumpf M.P."/>
            <person name="Sudbery P.E."/>
            <person name="Srikantha T."/>
            <person name="Zeng Q."/>
            <person name="Berman J."/>
            <person name="Berriman M."/>
            <person name="Heitman J."/>
            <person name="Gow N.A."/>
            <person name="Lorenz M.C."/>
            <person name="Birren B.W."/>
            <person name="Kellis M."/>
            <person name="Cuomo C.A."/>
        </authorList>
    </citation>
    <scope>NUCLEOTIDE SEQUENCE [LARGE SCALE GENOMIC DNA]</scope>
    <source>
        <strain evidence="4">ATCC 11503 / BCRC 21390 / CBS 2605 / JCM 1781 / NBRC 1676 / NRRL YB-4239</strain>
    </source>
</reference>
<feature type="compositionally biased region" description="Polar residues" evidence="2">
    <location>
        <begin position="312"/>
        <end position="327"/>
    </location>
</feature>
<feature type="compositionally biased region" description="Basic and acidic residues" evidence="2">
    <location>
        <begin position="152"/>
        <end position="175"/>
    </location>
</feature>
<feature type="region of interest" description="Disordered" evidence="2">
    <location>
        <begin position="449"/>
        <end position="511"/>
    </location>
</feature>
<evidence type="ECO:0000256" key="1">
    <source>
        <dbReference type="SAM" id="Coils"/>
    </source>
</evidence>
<feature type="compositionally biased region" description="Basic and acidic residues" evidence="2">
    <location>
        <begin position="298"/>
        <end position="309"/>
    </location>
</feature>
<feature type="region of interest" description="Disordered" evidence="2">
    <location>
        <begin position="1"/>
        <end position="27"/>
    </location>
</feature>
<accession>A5DTE3</accession>
<keyword evidence="1" id="KW-0175">Coiled coil</keyword>
<evidence type="ECO:0000313" key="3">
    <source>
        <dbReference type="EMBL" id="EDK42451.1"/>
    </source>
</evidence>
<dbReference type="OrthoDB" id="5394106at2759"/>
<dbReference type="Proteomes" id="UP000001996">
    <property type="component" value="Unassembled WGS sequence"/>
</dbReference>
<evidence type="ECO:0000313" key="4">
    <source>
        <dbReference type="Proteomes" id="UP000001996"/>
    </source>
</evidence>
<feature type="region of interest" description="Disordered" evidence="2">
    <location>
        <begin position="152"/>
        <end position="180"/>
    </location>
</feature>
<dbReference type="VEuPathDB" id="FungiDB:LELG_00629"/>
<proteinExistence type="predicted"/>
<feature type="region of interest" description="Disordered" evidence="2">
    <location>
        <begin position="281"/>
        <end position="414"/>
    </location>
</feature>
<dbReference type="EMBL" id="CH981524">
    <property type="protein sequence ID" value="EDK42451.1"/>
    <property type="molecule type" value="Genomic_DNA"/>
</dbReference>
<feature type="compositionally biased region" description="Acidic residues" evidence="2">
    <location>
        <begin position="239"/>
        <end position="260"/>
    </location>
</feature>
<evidence type="ECO:0000256" key="2">
    <source>
        <dbReference type="SAM" id="MobiDB-lite"/>
    </source>
</evidence>
<feature type="compositionally biased region" description="Basic and acidic residues" evidence="2">
    <location>
        <begin position="1"/>
        <end position="13"/>
    </location>
</feature>
<dbReference type="KEGG" id="lel:PVL30_000610"/>
<feature type="region of interest" description="Disordered" evidence="2">
    <location>
        <begin position="231"/>
        <end position="268"/>
    </location>
</feature>
<keyword evidence="4" id="KW-1185">Reference proteome</keyword>
<feature type="compositionally biased region" description="Polar residues" evidence="2">
    <location>
        <begin position="15"/>
        <end position="27"/>
    </location>
</feature>
<sequence>MARKADTPSEGRRITQFSTTSPNTSIIESDPLSETIEQLNQQIEQNKVLKKRNGIFSAKISELEDQIRSKDEELAVLKHRAQMEKIFKAMEESVLLNITTTLTRLQDLRTDNGLPRNKQFDKVIDLINFKHQPTEVQHSNNRNTNRLIEVRENSHKEKLHKEKQQKEKLHEEKNSSHINRKSTSDIPIFFRKGRTETLMSERLQSLMAQLDSEEDEDMIIHLLASCANESNNNARKNENDDEEEEEEDEVKEEEEEEEEGEKLSDKEFRHIFENRSELVSSWLEQNENLTNEEAEEEIEKKEKQGDIYYKDQSFQLPNYIANNTSNETNRKAISSPEPKDLVNSVLQPITPENKPTQEQPKQPKQTKQTKQTNNEDAVNEKGIQQEDLELKEETKEGIPVAQDKPTQRYTRAKKEVNYKPLSINAKIRRDSIHMKDAVGEGVLYHAAEPKQACNKKRQPLRNVTNTQQQDHSLSKQVSKKRPKKIDNGELSIFDFNLEETRTTRRSKRQKS</sequence>
<name>A5DTE3_LODEL</name>
<gene>
    <name evidence="3" type="ORF">LELG_00629</name>
</gene>
<feature type="compositionally biased region" description="Low complexity" evidence="2">
    <location>
        <begin position="351"/>
        <end position="375"/>
    </location>
</feature>
<feature type="coiled-coil region" evidence="1">
    <location>
        <begin position="32"/>
        <end position="80"/>
    </location>
</feature>
<dbReference type="InParanoid" id="A5DTE3"/>